<evidence type="ECO:0000256" key="4">
    <source>
        <dbReference type="ARBA" id="ARBA00023263"/>
    </source>
</evidence>
<evidence type="ECO:0000256" key="1">
    <source>
        <dbReference type="ARBA" id="ARBA00004561"/>
    </source>
</evidence>
<comment type="similarity">
    <text evidence="2">Belongs to the fimbrial protein family.</text>
</comment>
<evidence type="ECO:0000256" key="3">
    <source>
        <dbReference type="ARBA" id="ARBA00022729"/>
    </source>
</evidence>
<reference evidence="6 7" key="1">
    <citation type="submission" date="2023-12" db="EMBL/GenBank/DDBJ databases">
        <title>Gut-associated functions are favored during microbiome assembly across C. elegans life.</title>
        <authorList>
            <person name="Zimmermann J."/>
        </authorList>
    </citation>
    <scope>NUCLEOTIDE SEQUENCE [LARGE SCALE GENOMIC DNA]</scope>
    <source>
        <strain evidence="6 7">BIGb0393</strain>
    </source>
</reference>
<sequence>MSRFSMAALSVVNVIKEEKMKSLLHCLLLLSGFSMFGSSWAACTSAPASLNVAMSAPIAVSSLTPIGTVISTGSVNYRVTCSGVANTAMMRSGLNRDYGASPVPGVRNTSLAGIGIRWTNTSDGTPFVWTNYSMSDGSVQRGLNINGTRVMSDLFELVKTGPVVSGSTAAWVLNYNWRTGTTGAQTRLLTVNLPAMTIPVATCSLTQTVIPVNLGNKIPLKTFTGPGSVSSPEGFNIPLICDPQVPVTVQFTGTPAAGLPTVLALSADSVATGLGVQLAYHDVPVTLNSALAVGDSGAAGGVYDIPFTARFYQTAAMVTPGLARAVATFTLTYN</sequence>
<organism evidence="6 7">
    <name type="scientific">Pantoea nemavictus</name>
    <dbReference type="NCBI Taxonomy" id="2726955"/>
    <lineage>
        <taxon>Bacteria</taxon>
        <taxon>Pseudomonadati</taxon>
        <taxon>Pseudomonadota</taxon>
        <taxon>Gammaproteobacteria</taxon>
        <taxon>Enterobacterales</taxon>
        <taxon>Erwiniaceae</taxon>
        <taxon>Pantoea</taxon>
    </lineage>
</organism>
<evidence type="ECO:0000259" key="5">
    <source>
        <dbReference type="Pfam" id="PF00419"/>
    </source>
</evidence>
<dbReference type="Pfam" id="PF00419">
    <property type="entry name" value="Fimbrial"/>
    <property type="match status" value="1"/>
</dbReference>
<dbReference type="InterPro" id="IPR036937">
    <property type="entry name" value="Adhesion_dom_fimbrial_sf"/>
</dbReference>
<evidence type="ECO:0000256" key="2">
    <source>
        <dbReference type="ARBA" id="ARBA00006671"/>
    </source>
</evidence>
<comment type="subcellular location">
    <subcellularLocation>
        <location evidence="1">Fimbrium</location>
    </subcellularLocation>
</comment>
<dbReference type="InterPro" id="IPR050263">
    <property type="entry name" value="Bact_Fimbrial_Adh_Pro"/>
</dbReference>
<dbReference type="SUPFAM" id="SSF49401">
    <property type="entry name" value="Bacterial adhesins"/>
    <property type="match status" value="1"/>
</dbReference>
<protein>
    <submittedName>
        <fullName evidence="6">Fimbrial protein</fullName>
    </submittedName>
</protein>
<dbReference type="InterPro" id="IPR000259">
    <property type="entry name" value="Adhesion_dom_fimbrial"/>
</dbReference>
<feature type="domain" description="Fimbrial-type adhesion" evidence="5">
    <location>
        <begin position="201"/>
        <end position="333"/>
    </location>
</feature>
<dbReference type="InterPro" id="IPR008966">
    <property type="entry name" value="Adhesion_dom_sf"/>
</dbReference>
<name>A0ABU8PMD7_9GAMM</name>
<comment type="caution">
    <text evidence="6">The sequence shown here is derived from an EMBL/GenBank/DDBJ whole genome shotgun (WGS) entry which is preliminary data.</text>
</comment>
<gene>
    <name evidence="6" type="ORF">WH298_01435</name>
</gene>
<dbReference type="PANTHER" id="PTHR33420">
    <property type="entry name" value="FIMBRIAL SUBUNIT ELFA-RELATED"/>
    <property type="match status" value="1"/>
</dbReference>
<dbReference type="Gene3D" id="2.60.40.1090">
    <property type="entry name" value="Fimbrial-type adhesion domain"/>
    <property type="match status" value="1"/>
</dbReference>
<evidence type="ECO:0000313" key="6">
    <source>
        <dbReference type="EMBL" id="MEJ5043888.1"/>
    </source>
</evidence>
<dbReference type="Gene3D" id="2.60.40.3310">
    <property type="match status" value="1"/>
</dbReference>
<dbReference type="PANTHER" id="PTHR33420:SF12">
    <property type="entry name" value="FIMBRIN-LIKE PROTEIN FIMI-RELATED"/>
    <property type="match status" value="1"/>
</dbReference>
<dbReference type="EMBL" id="JBBGZW010000001">
    <property type="protein sequence ID" value="MEJ5043888.1"/>
    <property type="molecule type" value="Genomic_DNA"/>
</dbReference>
<dbReference type="RefSeq" id="WP_180822027.1">
    <property type="nucleotide sequence ID" value="NZ_JACAWY010000001.1"/>
</dbReference>
<accession>A0ABU8PMD7</accession>
<dbReference type="Proteomes" id="UP001362100">
    <property type="component" value="Unassembled WGS sequence"/>
</dbReference>
<keyword evidence="7" id="KW-1185">Reference proteome</keyword>
<keyword evidence="4" id="KW-0281">Fimbrium</keyword>
<proteinExistence type="inferred from homology"/>
<evidence type="ECO:0000313" key="7">
    <source>
        <dbReference type="Proteomes" id="UP001362100"/>
    </source>
</evidence>
<keyword evidence="3" id="KW-0732">Signal</keyword>